<organism evidence="3 4">
    <name type="scientific">Streptomyces yaizuensis</name>
    <dbReference type="NCBI Taxonomy" id="2989713"/>
    <lineage>
        <taxon>Bacteria</taxon>
        <taxon>Bacillati</taxon>
        <taxon>Actinomycetota</taxon>
        <taxon>Actinomycetes</taxon>
        <taxon>Kitasatosporales</taxon>
        <taxon>Streptomycetaceae</taxon>
        <taxon>Streptomyces</taxon>
    </lineage>
</organism>
<feature type="region of interest" description="Disordered" evidence="1">
    <location>
        <begin position="69"/>
        <end position="122"/>
    </location>
</feature>
<accession>A0ABQ5PAV5</accession>
<name>A0ABQ5PAV5_9ACTN</name>
<feature type="transmembrane region" description="Helical" evidence="2">
    <location>
        <begin position="40"/>
        <end position="60"/>
    </location>
</feature>
<evidence type="ECO:0000256" key="2">
    <source>
        <dbReference type="SAM" id="Phobius"/>
    </source>
</evidence>
<dbReference type="EMBL" id="BSBI01000022">
    <property type="protein sequence ID" value="GLF99714.1"/>
    <property type="molecule type" value="Genomic_DNA"/>
</dbReference>
<keyword evidence="2" id="KW-1133">Transmembrane helix</keyword>
<feature type="transmembrane region" description="Helical" evidence="2">
    <location>
        <begin position="7"/>
        <end position="28"/>
    </location>
</feature>
<protein>
    <submittedName>
        <fullName evidence="3">Uncharacterized protein</fullName>
    </submittedName>
</protein>
<dbReference type="Proteomes" id="UP001291653">
    <property type="component" value="Unassembled WGS sequence"/>
</dbReference>
<evidence type="ECO:0000313" key="3">
    <source>
        <dbReference type="EMBL" id="GLF99714.1"/>
    </source>
</evidence>
<reference evidence="3 4" key="1">
    <citation type="submission" date="2022-10" db="EMBL/GenBank/DDBJ databases">
        <title>Draft genome sequence of Streptomyces sp. YSPA8.</title>
        <authorList>
            <person name="Moriuchi R."/>
            <person name="Dohra H."/>
            <person name="Yamamura H."/>
            <person name="Kodani S."/>
        </authorList>
    </citation>
    <scope>NUCLEOTIDE SEQUENCE [LARGE SCALE GENOMIC DNA]</scope>
    <source>
        <strain evidence="3 4">YSPA8</strain>
    </source>
</reference>
<evidence type="ECO:0000256" key="1">
    <source>
        <dbReference type="SAM" id="MobiDB-lite"/>
    </source>
</evidence>
<keyword evidence="2" id="KW-0812">Transmembrane</keyword>
<proteinExistence type="predicted"/>
<comment type="caution">
    <text evidence="3">The sequence shown here is derived from an EMBL/GenBank/DDBJ whole genome shotgun (WGS) entry which is preliminary data.</text>
</comment>
<feature type="compositionally biased region" description="Basic and acidic residues" evidence="1">
    <location>
        <begin position="75"/>
        <end position="99"/>
    </location>
</feature>
<keyword evidence="2" id="KW-0472">Membrane</keyword>
<keyword evidence="4" id="KW-1185">Reference proteome</keyword>
<sequence>MAERGGGLGPVLAVLAVASVAGGLWWWALVRLVAAPERAGPVEAVVLAGGWGLSLLPVHVTAHRGRRRFLGPRVDGPRTHGRRVDGRRGAARGGVERTADAQGAQGDPGGVTRASSRHRSGG</sequence>
<dbReference type="RefSeq" id="WP_323451645.1">
    <property type="nucleotide sequence ID" value="NZ_BSBI01000022.1"/>
</dbReference>
<evidence type="ECO:0000313" key="4">
    <source>
        <dbReference type="Proteomes" id="UP001291653"/>
    </source>
</evidence>
<gene>
    <name evidence="3" type="ORF">SYYSPA8_35475</name>
</gene>